<protein>
    <submittedName>
        <fullName evidence="5">LacI family transcriptional regulator</fullName>
    </submittedName>
</protein>
<dbReference type="InterPro" id="IPR000843">
    <property type="entry name" value="HTH_LacI"/>
</dbReference>
<evidence type="ECO:0000313" key="5">
    <source>
        <dbReference type="EMBL" id="UTT63653.1"/>
    </source>
</evidence>
<dbReference type="InterPro" id="IPR010982">
    <property type="entry name" value="Lambda_DNA-bd_dom_sf"/>
</dbReference>
<dbReference type="Pfam" id="PF00356">
    <property type="entry name" value="LacI"/>
    <property type="match status" value="1"/>
</dbReference>
<feature type="domain" description="HTH lacI-type" evidence="4">
    <location>
        <begin position="12"/>
        <end position="66"/>
    </location>
</feature>
<evidence type="ECO:0000259" key="4">
    <source>
        <dbReference type="PROSITE" id="PS50932"/>
    </source>
</evidence>
<dbReference type="PANTHER" id="PTHR30146:SF109">
    <property type="entry name" value="HTH-TYPE TRANSCRIPTIONAL REGULATOR GALS"/>
    <property type="match status" value="1"/>
</dbReference>
<organism evidence="5 6">
    <name type="scientific">Microcella humidisoli</name>
    <dbReference type="NCBI Taxonomy" id="2963406"/>
    <lineage>
        <taxon>Bacteria</taxon>
        <taxon>Bacillati</taxon>
        <taxon>Actinomycetota</taxon>
        <taxon>Actinomycetes</taxon>
        <taxon>Micrococcales</taxon>
        <taxon>Microbacteriaceae</taxon>
        <taxon>Microcella</taxon>
    </lineage>
</organism>
<keyword evidence="6" id="KW-1185">Reference proteome</keyword>
<dbReference type="Gene3D" id="1.10.260.40">
    <property type="entry name" value="lambda repressor-like DNA-binding domains"/>
    <property type="match status" value="1"/>
</dbReference>
<dbReference type="SUPFAM" id="SSF53822">
    <property type="entry name" value="Periplasmic binding protein-like I"/>
    <property type="match status" value="1"/>
</dbReference>
<evidence type="ECO:0000256" key="1">
    <source>
        <dbReference type="ARBA" id="ARBA00023015"/>
    </source>
</evidence>
<name>A0ABY5FZ99_9MICO</name>
<proteinExistence type="predicted"/>
<dbReference type="PANTHER" id="PTHR30146">
    <property type="entry name" value="LACI-RELATED TRANSCRIPTIONAL REPRESSOR"/>
    <property type="match status" value="1"/>
</dbReference>
<dbReference type="RefSeq" id="WP_255160786.1">
    <property type="nucleotide sequence ID" value="NZ_CP101497.1"/>
</dbReference>
<evidence type="ECO:0000256" key="3">
    <source>
        <dbReference type="ARBA" id="ARBA00023163"/>
    </source>
</evidence>
<keyword evidence="2" id="KW-0238">DNA-binding</keyword>
<dbReference type="EMBL" id="CP101497">
    <property type="protein sequence ID" value="UTT63653.1"/>
    <property type="molecule type" value="Genomic_DNA"/>
</dbReference>
<dbReference type="CDD" id="cd01392">
    <property type="entry name" value="HTH_LacI"/>
    <property type="match status" value="1"/>
</dbReference>
<dbReference type="SMART" id="SM00354">
    <property type="entry name" value="HTH_LACI"/>
    <property type="match status" value="1"/>
</dbReference>
<dbReference type="SUPFAM" id="SSF47413">
    <property type="entry name" value="lambda repressor-like DNA-binding domains"/>
    <property type="match status" value="1"/>
</dbReference>
<dbReference type="InterPro" id="IPR028082">
    <property type="entry name" value="Peripla_BP_I"/>
</dbReference>
<dbReference type="Gene3D" id="3.40.50.2300">
    <property type="match status" value="2"/>
</dbReference>
<dbReference type="CDD" id="cd06267">
    <property type="entry name" value="PBP1_LacI_sugar_binding-like"/>
    <property type="match status" value="1"/>
</dbReference>
<evidence type="ECO:0000256" key="2">
    <source>
        <dbReference type="ARBA" id="ARBA00023125"/>
    </source>
</evidence>
<gene>
    <name evidence="5" type="ORF">NNL39_06025</name>
</gene>
<sequence length="341" mass="35972">MTAEGGSTRVAPTLEMVAERAGVSRATVSRVVNGSPRVSDDTIAAVTAAIAELRYTPNRAARSLANRRSMAIALVIPEDTTRFFGDPYFAAIVKGISNVLDDTGYVLNLHLASTTGAFDKTIAYLLGGNVDGALVVSHHSDDHVLAELGSSIPVVFGGRPLDRETTATYFVDVDNPEAAADGTRYLIARGRRRIGTVAGPDDMPAGIDRLAGWQTAMTDAGLATDAIARGDFTLAGGVRAARELLDAHPDLDAIFVASDLMAMGVITVLRERGIAVPEQIAVMGFDDSPAALASEIPLTTVRQPSIEQGERMARVLLDLLEGVPTARQHLMPTEVVVRASA</sequence>
<dbReference type="InterPro" id="IPR046335">
    <property type="entry name" value="LacI/GalR-like_sensor"/>
</dbReference>
<keyword evidence="3" id="KW-0804">Transcription</keyword>
<dbReference type="Proteomes" id="UP001060039">
    <property type="component" value="Chromosome"/>
</dbReference>
<dbReference type="Pfam" id="PF13377">
    <property type="entry name" value="Peripla_BP_3"/>
    <property type="match status" value="1"/>
</dbReference>
<evidence type="ECO:0000313" key="6">
    <source>
        <dbReference type="Proteomes" id="UP001060039"/>
    </source>
</evidence>
<accession>A0ABY5FZ99</accession>
<dbReference type="PROSITE" id="PS50932">
    <property type="entry name" value="HTH_LACI_2"/>
    <property type="match status" value="1"/>
</dbReference>
<keyword evidence="1" id="KW-0805">Transcription regulation</keyword>
<reference evidence="5" key="1">
    <citation type="submission" date="2022-07" db="EMBL/GenBank/DDBJ databases">
        <title>Taxonomic analysis of Microcella humidisoli nov. sp., isolated from riverside soil.</title>
        <authorList>
            <person name="Molina K.M."/>
            <person name="Kim S.B."/>
        </authorList>
    </citation>
    <scope>NUCLEOTIDE SEQUENCE</scope>
    <source>
        <strain evidence="5">MMS21-STM10</strain>
    </source>
</reference>